<dbReference type="EMBL" id="BLLF01000545">
    <property type="protein sequence ID" value="GFH12839.1"/>
    <property type="molecule type" value="Genomic_DNA"/>
</dbReference>
<evidence type="ECO:0000313" key="3">
    <source>
        <dbReference type="EMBL" id="GFH12839.1"/>
    </source>
</evidence>
<dbReference type="GO" id="GO:0003714">
    <property type="term" value="F:transcription corepressor activity"/>
    <property type="evidence" value="ECO:0007669"/>
    <property type="project" value="InterPro"/>
</dbReference>
<dbReference type="GO" id="GO:0005634">
    <property type="term" value="C:nucleus"/>
    <property type="evidence" value="ECO:0007669"/>
    <property type="project" value="TreeGrafter"/>
</dbReference>
<dbReference type="PANTHER" id="PTHR13151">
    <property type="entry name" value="CBF1 INTERACTING COREPRESSOR CIR"/>
    <property type="match status" value="1"/>
</dbReference>
<protein>
    <submittedName>
        <fullName evidence="3">Cir_N domain-containing protein</fullName>
    </submittedName>
</protein>
<dbReference type="AlphaFoldDB" id="A0A699Z1H9"/>
<comment type="caution">
    <text evidence="3">The sequence shown here is derived from an EMBL/GenBank/DDBJ whole genome shotgun (WGS) entry which is preliminary data.</text>
</comment>
<dbReference type="SMART" id="SM01083">
    <property type="entry name" value="Cir_N"/>
    <property type="match status" value="1"/>
</dbReference>
<evidence type="ECO:0000259" key="2">
    <source>
        <dbReference type="SMART" id="SM01083"/>
    </source>
</evidence>
<name>A0A699Z1H9_HAELA</name>
<feature type="compositionally biased region" description="Basic and acidic residues" evidence="1">
    <location>
        <begin position="143"/>
        <end position="156"/>
    </location>
</feature>
<reference evidence="3 4" key="1">
    <citation type="submission" date="2020-02" db="EMBL/GenBank/DDBJ databases">
        <title>Draft genome sequence of Haematococcus lacustris strain NIES-144.</title>
        <authorList>
            <person name="Morimoto D."/>
            <person name="Nakagawa S."/>
            <person name="Yoshida T."/>
            <person name="Sawayama S."/>
        </authorList>
    </citation>
    <scope>NUCLEOTIDE SEQUENCE [LARGE SCALE GENOMIC DNA]</scope>
    <source>
        <strain evidence="3 4">NIES-144</strain>
    </source>
</reference>
<evidence type="ECO:0000313" key="4">
    <source>
        <dbReference type="Proteomes" id="UP000485058"/>
    </source>
</evidence>
<evidence type="ECO:0000256" key="1">
    <source>
        <dbReference type="SAM" id="MobiDB-lite"/>
    </source>
</evidence>
<dbReference type="Proteomes" id="UP000485058">
    <property type="component" value="Unassembled WGS sequence"/>
</dbReference>
<dbReference type="InterPro" id="IPR040014">
    <property type="entry name" value="CIR1"/>
</dbReference>
<dbReference type="Pfam" id="PF10197">
    <property type="entry name" value="Cir_N"/>
    <property type="match status" value="1"/>
</dbReference>
<organism evidence="3 4">
    <name type="scientific">Haematococcus lacustris</name>
    <name type="common">Green alga</name>
    <name type="synonym">Haematococcus pluvialis</name>
    <dbReference type="NCBI Taxonomy" id="44745"/>
    <lineage>
        <taxon>Eukaryota</taxon>
        <taxon>Viridiplantae</taxon>
        <taxon>Chlorophyta</taxon>
        <taxon>core chlorophytes</taxon>
        <taxon>Chlorophyceae</taxon>
        <taxon>CS clade</taxon>
        <taxon>Chlamydomonadales</taxon>
        <taxon>Haematococcaceae</taxon>
        <taxon>Haematococcus</taxon>
    </lineage>
</organism>
<proteinExistence type="predicted"/>
<dbReference type="InterPro" id="IPR019339">
    <property type="entry name" value="CIR_N_dom"/>
</dbReference>
<sequence length="181" mass="20330">MAGMPPSRPGPARGMQAGIKADLQRAKETGQAYDPRGSGNAYTHNFLNQKPWHPLNFRNQMKKWEAEQQALKEAKAKEQGMAEFEAEQEAMKTMSYLSEAQQQQYKDRASIAFMYAKPPGLDAALAKEQAAAAAKVGGFSKQVEVEGRQQEQREWEQQQQEQGQWKGQWDREQEAVEGAVG</sequence>
<feature type="region of interest" description="Disordered" evidence="1">
    <location>
        <begin position="143"/>
        <end position="181"/>
    </location>
</feature>
<dbReference type="PANTHER" id="PTHR13151:SF2">
    <property type="entry name" value="COREPRESSOR INTERACTING WITH RBPJ 1"/>
    <property type="match status" value="1"/>
</dbReference>
<keyword evidence="4" id="KW-1185">Reference proteome</keyword>
<feature type="region of interest" description="Disordered" evidence="1">
    <location>
        <begin position="1"/>
        <end position="47"/>
    </location>
</feature>
<feature type="domain" description="CBF1-interacting co-repressor CIR N-terminal" evidence="2">
    <location>
        <begin position="51"/>
        <end position="87"/>
    </location>
</feature>
<accession>A0A699Z1H9</accession>
<feature type="compositionally biased region" description="Low complexity" evidence="1">
    <location>
        <begin position="157"/>
        <end position="167"/>
    </location>
</feature>
<gene>
    <name evidence="3" type="ORF">HaLaN_08598</name>
</gene>